<dbReference type="Pfam" id="PF00535">
    <property type="entry name" value="Glycos_transf_2"/>
    <property type="match status" value="1"/>
</dbReference>
<sequence length="270" mass="30049">MNVSGSRLHAPLWTLITVTYNSADKLREYWGGFASDDTVEWIVVDNASTDGTADLARSFGAQVVRLEENRGFGAANNVGFAAARGEYVAFVNPDIAVDVATLPVLERLLGDRHLLVSPQLVNDDGSRQPNGRGWPYLTDKVLNRLAPAKVQGRYRLFAGDAQELTPVVWLTGAAVAGRKETFSRLDGPWDDHFFLYYEDTDLALRARRAGIPSAVTSRVVWTHGWARETAGRFRLAPWRREIASLLKFYARYPYLLGPALHPRSKRGTFG</sequence>
<dbReference type="SUPFAM" id="SSF53448">
    <property type="entry name" value="Nucleotide-diphospho-sugar transferases"/>
    <property type="match status" value="1"/>
</dbReference>
<dbReference type="Gene3D" id="3.90.550.10">
    <property type="entry name" value="Spore Coat Polysaccharide Biosynthesis Protein SpsA, Chain A"/>
    <property type="match status" value="1"/>
</dbReference>
<dbReference type="InterPro" id="IPR029044">
    <property type="entry name" value="Nucleotide-diphossugar_trans"/>
</dbReference>
<evidence type="ECO:0000313" key="3">
    <source>
        <dbReference type="Proteomes" id="UP001500984"/>
    </source>
</evidence>
<gene>
    <name evidence="2" type="ORF">GCM10009823_17400</name>
</gene>
<name>A0ABP5IFS2_9MICO</name>
<dbReference type="RefSeq" id="WP_291798334.1">
    <property type="nucleotide sequence ID" value="NZ_BAAAPZ010000006.1"/>
</dbReference>
<keyword evidence="3" id="KW-1185">Reference proteome</keyword>
<dbReference type="PANTHER" id="PTHR43179">
    <property type="entry name" value="RHAMNOSYLTRANSFERASE WBBL"/>
    <property type="match status" value="1"/>
</dbReference>
<accession>A0ABP5IFS2</accession>
<proteinExistence type="predicted"/>
<feature type="domain" description="Glycosyltransferase 2-like" evidence="1">
    <location>
        <begin position="15"/>
        <end position="146"/>
    </location>
</feature>
<dbReference type="PANTHER" id="PTHR43179:SF7">
    <property type="entry name" value="RHAMNOSYLTRANSFERASE WBBL"/>
    <property type="match status" value="1"/>
</dbReference>
<protein>
    <recommendedName>
        <fullName evidence="1">Glycosyltransferase 2-like domain-containing protein</fullName>
    </recommendedName>
</protein>
<dbReference type="EMBL" id="BAAAPZ010000006">
    <property type="protein sequence ID" value="GAA2097009.1"/>
    <property type="molecule type" value="Genomic_DNA"/>
</dbReference>
<comment type="caution">
    <text evidence="2">The sequence shown here is derived from an EMBL/GenBank/DDBJ whole genome shotgun (WGS) entry which is preliminary data.</text>
</comment>
<reference evidence="3" key="1">
    <citation type="journal article" date="2019" name="Int. J. Syst. Evol. Microbiol.">
        <title>The Global Catalogue of Microorganisms (GCM) 10K type strain sequencing project: providing services to taxonomists for standard genome sequencing and annotation.</title>
        <authorList>
            <consortium name="The Broad Institute Genomics Platform"/>
            <consortium name="The Broad Institute Genome Sequencing Center for Infectious Disease"/>
            <person name="Wu L."/>
            <person name="Ma J."/>
        </authorList>
    </citation>
    <scope>NUCLEOTIDE SEQUENCE [LARGE SCALE GENOMIC DNA]</scope>
    <source>
        <strain evidence="3">JCM 15900</strain>
    </source>
</reference>
<evidence type="ECO:0000313" key="2">
    <source>
        <dbReference type="EMBL" id="GAA2097009.1"/>
    </source>
</evidence>
<dbReference type="InterPro" id="IPR001173">
    <property type="entry name" value="Glyco_trans_2-like"/>
</dbReference>
<organism evidence="2 3">
    <name type="scientific">Brevibacterium salitolerans</name>
    <dbReference type="NCBI Taxonomy" id="1403566"/>
    <lineage>
        <taxon>Bacteria</taxon>
        <taxon>Bacillati</taxon>
        <taxon>Actinomycetota</taxon>
        <taxon>Actinomycetes</taxon>
        <taxon>Micrococcales</taxon>
        <taxon>Brevibacteriaceae</taxon>
        <taxon>Brevibacterium</taxon>
    </lineage>
</organism>
<dbReference type="Proteomes" id="UP001500984">
    <property type="component" value="Unassembled WGS sequence"/>
</dbReference>
<evidence type="ECO:0000259" key="1">
    <source>
        <dbReference type="Pfam" id="PF00535"/>
    </source>
</evidence>